<gene>
    <name evidence="9" type="ORF">SAMN05444350_105128</name>
</gene>
<dbReference type="GO" id="GO:0009244">
    <property type="term" value="P:lipopolysaccharide core region biosynthetic process"/>
    <property type="evidence" value="ECO:0007669"/>
    <property type="project" value="TreeGrafter"/>
</dbReference>
<dbReference type="SUPFAM" id="SSF53649">
    <property type="entry name" value="Alkaline phosphatase-like"/>
    <property type="match status" value="1"/>
</dbReference>
<keyword evidence="3 9" id="KW-0808">Transferase</keyword>
<sequence>MKGIFLNRDLKYVLFILSLTISYGLLFVIWEFLDVPFSGFTDFLIIALQWVVITSASFPLFLLLGINRYVFFVSFPAIVLLSGIFAYFRYSLHITLTPMLIDLIVVNDAGFGMDFMTWKLFLFILIALVYSLFAVYWRCSKIRVKRWELFVVVSLCLLFVFHGIGRLSGSVSRRMPTSFFYVLKDYMSQRQSQGMRIDFKENTYCDVDTLTAIVVLGESLRADHLQMNGYKRNTTPLLASNAQVCSFPYVYTEEVFTHTSLPVILTRADSISDKRAQIERSFISLFRKTGFRTSWLASQEPVDTYSDFMHEADTLIYANEGKNVYMFDKWLDGALLPSYLKELEGTNPRKLIVLHTIGSHWWYNSHFEKEVFFPVLRSKNVSSSTQEAIINSYDNTILYTDWFLYQLIEKLKNKPAILIYLSDHGESLGENGKYLHAEDNEPLHYPACFVWYSSEYENLFPRKVEAMKRNAAKHVTTSFMFHSILDASSITSVYLDEEQSIFR</sequence>
<protein>
    <submittedName>
        <fullName evidence="9">Phosphatidylethanolamine:Kdo2-lipid A phosphoethanolamine transferase</fullName>
    </submittedName>
</protein>
<evidence type="ECO:0000313" key="10">
    <source>
        <dbReference type="Proteomes" id="UP000184192"/>
    </source>
</evidence>
<dbReference type="PANTHER" id="PTHR30443">
    <property type="entry name" value="INNER MEMBRANE PROTEIN"/>
    <property type="match status" value="1"/>
</dbReference>
<dbReference type="PANTHER" id="PTHR30443:SF2">
    <property type="entry name" value="PHOSPHOETHANOLAMINE TRANSFERASE EPTC"/>
    <property type="match status" value="1"/>
</dbReference>
<dbReference type="Proteomes" id="UP000184192">
    <property type="component" value="Unassembled WGS sequence"/>
</dbReference>
<dbReference type="GO" id="GO:0016776">
    <property type="term" value="F:phosphotransferase activity, phosphate group as acceptor"/>
    <property type="evidence" value="ECO:0007669"/>
    <property type="project" value="TreeGrafter"/>
</dbReference>
<accession>A0A1M6CZN9</accession>
<keyword evidence="10" id="KW-1185">Reference proteome</keyword>
<dbReference type="Pfam" id="PF00884">
    <property type="entry name" value="Sulfatase"/>
    <property type="match status" value="1"/>
</dbReference>
<feature type="transmembrane region" description="Helical" evidence="7">
    <location>
        <begin position="12"/>
        <end position="33"/>
    </location>
</feature>
<dbReference type="InterPro" id="IPR017850">
    <property type="entry name" value="Alkaline_phosphatase_core_sf"/>
</dbReference>
<evidence type="ECO:0000259" key="8">
    <source>
        <dbReference type="Pfam" id="PF00884"/>
    </source>
</evidence>
<evidence type="ECO:0000313" key="9">
    <source>
        <dbReference type="EMBL" id="SHI66323.1"/>
    </source>
</evidence>
<keyword evidence="4 7" id="KW-0812">Transmembrane</keyword>
<dbReference type="GO" id="GO:0005886">
    <property type="term" value="C:plasma membrane"/>
    <property type="evidence" value="ECO:0007669"/>
    <property type="project" value="UniProtKB-SubCell"/>
</dbReference>
<feature type="transmembrane region" description="Helical" evidence="7">
    <location>
        <begin position="69"/>
        <end position="90"/>
    </location>
</feature>
<evidence type="ECO:0000256" key="5">
    <source>
        <dbReference type="ARBA" id="ARBA00022989"/>
    </source>
</evidence>
<reference evidence="10" key="1">
    <citation type="submission" date="2016-11" db="EMBL/GenBank/DDBJ databases">
        <authorList>
            <person name="Varghese N."/>
            <person name="Submissions S."/>
        </authorList>
    </citation>
    <scope>NUCLEOTIDE SEQUENCE [LARGE SCALE GENOMIC DNA]</scope>
    <source>
        <strain evidence="10">DSM 26884</strain>
    </source>
</reference>
<name>A0A1M6CZN9_9BACE</name>
<dbReference type="EMBL" id="FQZN01000005">
    <property type="protein sequence ID" value="SHI66323.1"/>
    <property type="molecule type" value="Genomic_DNA"/>
</dbReference>
<dbReference type="Gene3D" id="3.40.720.10">
    <property type="entry name" value="Alkaline Phosphatase, subunit A"/>
    <property type="match status" value="1"/>
</dbReference>
<feature type="transmembrane region" description="Helical" evidence="7">
    <location>
        <begin position="149"/>
        <end position="169"/>
    </location>
</feature>
<comment type="subcellular location">
    <subcellularLocation>
        <location evidence="1">Cell membrane</location>
        <topology evidence="1">Multi-pass membrane protein</topology>
    </subcellularLocation>
</comment>
<feature type="transmembrane region" description="Helical" evidence="7">
    <location>
        <begin position="120"/>
        <end position="137"/>
    </location>
</feature>
<keyword evidence="5 7" id="KW-1133">Transmembrane helix</keyword>
<dbReference type="CDD" id="cd16017">
    <property type="entry name" value="LptA"/>
    <property type="match status" value="1"/>
</dbReference>
<keyword evidence="2" id="KW-1003">Cell membrane</keyword>
<feature type="domain" description="Sulfatase N-terminal" evidence="8">
    <location>
        <begin position="212"/>
        <end position="487"/>
    </location>
</feature>
<evidence type="ECO:0000256" key="7">
    <source>
        <dbReference type="SAM" id="Phobius"/>
    </source>
</evidence>
<proteinExistence type="predicted"/>
<dbReference type="AlphaFoldDB" id="A0A1M6CZN9"/>
<evidence type="ECO:0000256" key="4">
    <source>
        <dbReference type="ARBA" id="ARBA00022692"/>
    </source>
</evidence>
<evidence type="ECO:0000256" key="6">
    <source>
        <dbReference type="ARBA" id="ARBA00023136"/>
    </source>
</evidence>
<dbReference type="InterPro" id="IPR000917">
    <property type="entry name" value="Sulfatase_N"/>
</dbReference>
<feature type="transmembrane region" description="Helical" evidence="7">
    <location>
        <begin position="39"/>
        <end position="62"/>
    </location>
</feature>
<dbReference type="InterPro" id="IPR058130">
    <property type="entry name" value="PEA_transf_C"/>
</dbReference>
<evidence type="ECO:0000256" key="1">
    <source>
        <dbReference type="ARBA" id="ARBA00004651"/>
    </source>
</evidence>
<evidence type="ECO:0000256" key="2">
    <source>
        <dbReference type="ARBA" id="ARBA00022475"/>
    </source>
</evidence>
<dbReference type="eggNOG" id="COG2194">
    <property type="taxonomic scope" value="Bacteria"/>
</dbReference>
<evidence type="ECO:0000256" key="3">
    <source>
        <dbReference type="ARBA" id="ARBA00022679"/>
    </source>
</evidence>
<dbReference type="InterPro" id="IPR040423">
    <property type="entry name" value="PEA_transferase"/>
</dbReference>
<organism evidence="9 10">
    <name type="scientific">Bacteroides stercorirosoris</name>
    <dbReference type="NCBI Taxonomy" id="871324"/>
    <lineage>
        <taxon>Bacteria</taxon>
        <taxon>Pseudomonadati</taxon>
        <taxon>Bacteroidota</taxon>
        <taxon>Bacteroidia</taxon>
        <taxon>Bacteroidales</taxon>
        <taxon>Bacteroidaceae</taxon>
        <taxon>Bacteroides</taxon>
    </lineage>
</organism>
<keyword evidence="6 7" id="KW-0472">Membrane</keyword>